<proteinExistence type="predicted"/>
<feature type="compositionally biased region" description="Pro residues" evidence="1">
    <location>
        <begin position="87"/>
        <end position="97"/>
    </location>
</feature>
<feature type="signal peptide" evidence="2">
    <location>
        <begin position="1"/>
        <end position="33"/>
    </location>
</feature>
<accession>A0A8J4BSD5</accession>
<evidence type="ECO:0008006" key="5">
    <source>
        <dbReference type="Google" id="ProtNLM"/>
    </source>
</evidence>
<comment type="caution">
    <text evidence="3">The sequence shown here is derived from an EMBL/GenBank/DDBJ whole genome shotgun (WGS) entry which is preliminary data.</text>
</comment>
<protein>
    <recommendedName>
        <fullName evidence="5">Secreted protein</fullName>
    </recommendedName>
</protein>
<dbReference type="Proteomes" id="UP000747399">
    <property type="component" value="Unassembled WGS sequence"/>
</dbReference>
<evidence type="ECO:0000256" key="1">
    <source>
        <dbReference type="SAM" id="MobiDB-lite"/>
    </source>
</evidence>
<dbReference type="AlphaFoldDB" id="A0A8J4BSD5"/>
<keyword evidence="2" id="KW-0732">Signal</keyword>
<evidence type="ECO:0000313" key="3">
    <source>
        <dbReference type="EMBL" id="GIL64479.1"/>
    </source>
</evidence>
<organism evidence="3 4">
    <name type="scientific">Volvox africanus</name>
    <dbReference type="NCBI Taxonomy" id="51714"/>
    <lineage>
        <taxon>Eukaryota</taxon>
        <taxon>Viridiplantae</taxon>
        <taxon>Chlorophyta</taxon>
        <taxon>core chlorophytes</taxon>
        <taxon>Chlorophyceae</taxon>
        <taxon>CS clade</taxon>
        <taxon>Chlamydomonadales</taxon>
        <taxon>Volvocaceae</taxon>
        <taxon>Volvox</taxon>
    </lineage>
</organism>
<feature type="non-terminal residue" evidence="3">
    <location>
        <position position="1"/>
    </location>
</feature>
<feature type="chain" id="PRO_5035322066" description="Secreted protein" evidence="2">
    <location>
        <begin position="34"/>
        <end position="109"/>
    </location>
</feature>
<feature type="region of interest" description="Disordered" evidence="1">
    <location>
        <begin position="51"/>
        <end position="109"/>
    </location>
</feature>
<sequence>SWSECPSKMSRSTIWSPPLSMSVLLCCLPPSALLDPAAPLEPGVIAVAPATDQSGQHDDGLCGYTQPSGPMMSPTDESIRRRFEPVTSPPSLPPPIMCHPNAAVGTPSF</sequence>
<evidence type="ECO:0000256" key="2">
    <source>
        <dbReference type="SAM" id="SignalP"/>
    </source>
</evidence>
<evidence type="ECO:0000313" key="4">
    <source>
        <dbReference type="Proteomes" id="UP000747399"/>
    </source>
</evidence>
<name>A0A8J4BSD5_9CHLO</name>
<gene>
    <name evidence="3" type="ORF">Vafri_18342</name>
</gene>
<keyword evidence="4" id="KW-1185">Reference proteome</keyword>
<dbReference type="EMBL" id="BNCO01000066">
    <property type="protein sequence ID" value="GIL64479.1"/>
    <property type="molecule type" value="Genomic_DNA"/>
</dbReference>
<reference evidence="3" key="1">
    <citation type="journal article" date="2021" name="Proc. Natl. Acad. Sci. U.S.A.">
        <title>Three genomes in the algal genus Volvox reveal the fate of a haploid sex-determining region after a transition to homothallism.</title>
        <authorList>
            <person name="Yamamoto K."/>
            <person name="Hamaji T."/>
            <person name="Kawai-Toyooka H."/>
            <person name="Matsuzaki R."/>
            <person name="Takahashi F."/>
            <person name="Nishimura Y."/>
            <person name="Kawachi M."/>
            <person name="Noguchi H."/>
            <person name="Minakuchi Y."/>
            <person name="Umen J.G."/>
            <person name="Toyoda A."/>
            <person name="Nozaki H."/>
        </authorList>
    </citation>
    <scope>NUCLEOTIDE SEQUENCE</scope>
    <source>
        <strain evidence="3">NIES-3780</strain>
    </source>
</reference>